<dbReference type="Proteomes" id="UP000503447">
    <property type="component" value="Chromosome"/>
</dbReference>
<keyword evidence="3" id="KW-1185">Reference proteome</keyword>
<dbReference type="RefSeq" id="WP_193376973.1">
    <property type="nucleotide sequence ID" value="NZ_CP053452.2"/>
</dbReference>
<sequence length="110" mass="12119">MPVLPVSHHTWQVLRAVKRTKRPAVGRALRLDWTRKTKDGSFLTKLVEDGLLVRTTGSAEDPFEATYSLSEQGEHAAEYGECDFASRASGAGAEGKRKAAPPDPRKKKSR</sequence>
<evidence type="ECO:0000313" key="3">
    <source>
        <dbReference type="Proteomes" id="UP000503447"/>
    </source>
</evidence>
<organism evidence="2 3">
    <name type="scientific">Frigoriglobus tundricola</name>
    <dbReference type="NCBI Taxonomy" id="2774151"/>
    <lineage>
        <taxon>Bacteria</taxon>
        <taxon>Pseudomonadati</taxon>
        <taxon>Planctomycetota</taxon>
        <taxon>Planctomycetia</taxon>
        <taxon>Gemmatales</taxon>
        <taxon>Gemmataceae</taxon>
        <taxon>Frigoriglobus</taxon>
    </lineage>
</organism>
<feature type="region of interest" description="Disordered" evidence="1">
    <location>
        <begin position="86"/>
        <end position="110"/>
    </location>
</feature>
<dbReference type="EMBL" id="CP053452">
    <property type="protein sequence ID" value="QJW99902.1"/>
    <property type="molecule type" value="Genomic_DNA"/>
</dbReference>
<reference evidence="3" key="1">
    <citation type="submission" date="2020-05" db="EMBL/GenBank/DDBJ databases">
        <title>Frigoriglobus tundricola gen. nov., sp. nov., a psychrotolerant cellulolytic planctomycete of the family Gemmataceae with two divergent copies of 16S rRNA gene.</title>
        <authorList>
            <person name="Kulichevskaya I.S."/>
            <person name="Ivanova A.A."/>
            <person name="Naumoff D.G."/>
            <person name="Beletsky A.V."/>
            <person name="Rijpstra W.I.C."/>
            <person name="Sinninghe Damste J.S."/>
            <person name="Mardanov A.V."/>
            <person name="Ravin N.V."/>
            <person name="Dedysh S.N."/>
        </authorList>
    </citation>
    <scope>NUCLEOTIDE SEQUENCE [LARGE SCALE GENOMIC DNA]</scope>
    <source>
        <strain evidence="3">PL17</strain>
    </source>
</reference>
<evidence type="ECO:0000256" key="1">
    <source>
        <dbReference type="SAM" id="MobiDB-lite"/>
    </source>
</evidence>
<dbReference type="KEGG" id="ftj:FTUN_7525"/>
<dbReference type="AlphaFoldDB" id="A0A6M5Z3W4"/>
<accession>A0A6M5Z3W4</accession>
<evidence type="ECO:0000313" key="2">
    <source>
        <dbReference type="EMBL" id="QJW99902.1"/>
    </source>
</evidence>
<gene>
    <name evidence="2" type="ORF">FTUN_7525</name>
</gene>
<proteinExistence type="predicted"/>
<name>A0A6M5Z3W4_9BACT</name>
<protein>
    <submittedName>
        <fullName evidence="2">Uncharacterized protein</fullName>
    </submittedName>
</protein>